<dbReference type="FunFam" id="3.40.605.10:FF:000007">
    <property type="entry name" value="NAD/NADP-dependent betaine aldehyde dehydrogenase"/>
    <property type="match status" value="1"/>
</dbReference>
<dbReference type="GO" id="GO:0016620">
    <property type="term" value="F:oxidoreductase activity, acting on the aldehyde or oxo group of donors, NAD or NADP as acceptor"/>
    <property type="evidence" value="ECO:0007669"/>
    <property type="project" value="InterPro"/>
</dbReference>
<reference evidence="6 7" key="1">
    <citation type="submission" date="2019-10" db="EMBL/GenBank/DDBJ databases">
        <title>Whole genome shotgun sequence of Acrocarpospora macrocephala NBRC 16266.</title>
        <authorList>
            <person name="Ichikawa N."/>
            <person name="Kimura A."/>
            <person name="Kitahashi Y."/>
            <person name="Komaki H."/>
            <person name="Oguchi A."/>
        </authorList>
    </citation>
    <scope>NUCLEOTIDE SEQUENCE [LARGE SCALE GENOMIC DNA]</scope>
    <source>
        <strain evidence="6 7">NBRC 16266</strain>
    </source>
</reference>
<protein>
    <submittedName>
        <fullName evidence="6">Aldehyde dehydrogenase</fullName>
    </submittedName>
</protein>
<dbReference type="Gene3D" id="3.40.309.10">
    <property type="entry name" value="Aldehyde Dehydrogenase, Chain A, domain 2"/>
    <property type="match status" value="1"/>
</dbReference>
<proteinExistence type="inferred from homology"/>
<organism evidence="6 7">
    <name type="scientific">Acrocarpospora macrocephala</name>
    <dbReference type="NCBI Taxonomy" id="150177"/>
    <lineage>
        <taxon>Bacteria</taxon>
        <taxon>Bacillati</taxon>
        <taxon>Actinomycetota</taxon>
        <taxon>Actinomycetes</taxon>
        <taxon>Streptosporangiales</taxon>
        <taxon>Streptosporangiaceae</taxon>
        <taxon>Acrocarpospora</taxon>
    </lineage>
</organism>
<evidence type="ECO:0000256" key="2">
    <source>
        <dbReference type="ARBA" id="ARBA00023002"/>
    </source>
</evidence>
<dbReference type="AlphaFoldDB" id="A0A5M3WRN7"/>
<dbReference type="PANTHER" id="PTHR11699">
    <property type="entry name" value="ALDEHYDE DEHYDROGENASE-RELATED"/>
    <property type="match status" value="1"/>
</dbReference>
<keyword evidence="7" id="KW-1185">Reference proteome</keyword>
<keyword evidence="2 4" id="KW-0560">Oxidoreductase</keyword>
<accession>A0A5M3WRN7</accession>
<evidence type="ECO:0000256" key="4">
    <source>
        <dbReference type="RuleBase" id="RU003345"/>
    </source>
</evidence>
<gene>
    <name evidence="6" type="ORF">Amac_051510</name>
</gene>
<evidence type="ECO:0000256" key="1">
    <source>
        <dbReference type="ARBA" id="ARBA00009986"/>
    </source>
</evidence>
<feature type="domain" description="Aldehyde dehydrogenase" evidence="5">
    <location>
        <begin position="39"/>
        <end position="501"/>
    </location>
</feature>
<name>A0A5M3WRN7_9ACTN</name>
<feature type="active site" evidence="3">
    <location>
        <position position="278"/>
    </location>
</feature>
<evidence type="ECO:0000313" key="7">
    <source>
        <dbReference type="Proteomes" id="UP000331127"/>
    </source>
</evidence>
<dbReference type="InterPro" id="IPR016160">
    <property type="entry name" value="Ald_DH_CS_CYS"/>
</dbReference>
<dbReference type="Pfam" id="PF00171">
    <property type="entry name" value="Aldedh"/>
    <property type="match status" value="1"/>
</dbReference>
<dbReference type="PROSITE" id="PS00070">
    <property type="entry name" value="ALDEHYDE_DEHYDR_CYS"/>
    <property type="match status" value="1"/>
</dbReference>
<comment type="similarity">
    <text evidence="1 4">Belongs to the aldehyde dehydrogenase family.</text>
</comment>
<dbReference type="InterPro" id="IPR015590">
    <property type="entry name" value="Aldehyde_DH_dom"/>
</dbReference>
<dbReference type="Proteomes" id="UP000331127">
    <property type="component" value="Unassembled WGS sequence"/>
</dbReference>
<comment type="caution">
    <text evidence="6">The sequence shown here is derived from an EMBL/GenBank/DDBJ whole genome shotgun (WGS) entry which is preliminary data.</text>
</comment>
<dbReference type="Gene3D" id="3.40.605.10">
    <property type="entry name" value="Aldehyde Dehydrogenase, Chain A, domain 1"/>
    <property type="match status" value="1"/>
</dbReference>
<dbReference type="InterPro" id="IPR016161">
    <property type="entry name" value="Ald_DH/histidinol_DH"/>
</dbReference>
<dbReference type="EMBL" id="BLAE01000030">
    <property type="protein sequence ID" value="GES11554.1"/>
    <property type="molecule type" value="Genomic_DNA"/>
</dbReference>
<dbReference type="InterPro" id="IPR016162">
    <property type="entry name" value="Ald_DH_N"/>
</dbReference>
<dbReference type="InterPro" id="IPR029510">
    <property type="entry name" value="Ald_DH_CS_GLU"/>
</dbReference>
<sequence length="505" mass="52429">MKTRIPFGIGGTTYMSTTAADGRLVPLRDEEPFLVGGVWIPPGDRDRIDVVDPASGALLSRVAQATAADVDAAVAAAAQAHADARWRGLPPLERTRVLHRVAELIEAAAEELAVLETRDNGKPIERSRADVAAGARTFRHFAGAPGRLTGAVIPIDGNGAPHHAYTVLEPVGVAALILPWNFPIMTACFKLAPALAAGCPVVVKPAEQTPLTMLRLAAVCAEAGLPDGVLNVLTGDGEAGAALAAHPGVAKVSFTGSTEVGRLVMAAAAPSITRLTLELGGKSPNIVFADADLDAAVVTAMRASFGHSGQMCTAGSRLLVQESILGEMHERLAAAVAKVPVGDGLAGGITVGPLVSEEQRGRVLSYIEAGVAEGATLAYGGGVPDRPGFFVEPTLFTGVRNDMRIAREEIFGPVVGVIPFADEADAVAIANDSDYGLAAGVWTRDVARAHRMARELHVGTVWINTYNIFDPALPFGGVRDSGLGRDLGDEALHGFCERKSVVVAL</sequence>
<evidence type="ECO:0000256" key="3">
    <source>
        <dbReference type="PROSITE-ProRule" id="PRU10007"/>
    </source>
</evidence>
<dbReference type="PROSITE" id="PS00687">
    <property type="entry name" value="ALDEHYDE_DEHYDR_GLU"/>
    <property type="match status" value="1"/>
</dbReference>
<evidence type="ECO:0000259" key="5">
    <source>
        <dbReference type="Pfam" id="PF00171"/>
    </source>
</evidence>
<dbReference type="SUPFAM" id="SSF53720">
    <property type="entry name" value="ALDH-like"/>
    <property type="match status" value="1"/>
</dbReference>
<dbReference type="InterPro" id="IPR016163">
    <property type="entry name" value="Ald_DH_C"/>
</dbReference>
<evidence type="ECO:0000313" key="6">
    <source>
        <dbReference type="EMBL" id="GES11554.1"/>
    </source>
</evidence>
<dbReference type="FunFam" id="3.40.309.10:FF:000012">
    <property type="entry name" value="Betaine aldehyde dehydrogenase"/>
    <property type="match status" value="1"/>
</dbReference>